<keyword evidence="1" id="KW-0436">Ligase</keyword>
<keyword evidence="3" id="KW-0479">Metal-binding</keyword>
<dbReference type="AlphaFoldDB" id="X0Y6Q8"/>
<protein>
    <recommendedName>
        <fullName evidence="8">BRCT domain-containing protein</fullName>
    </recommendedName>
</protein>
<keyword evidence="4" id="KW-0227">DNA damage</keyword>
<dbReference type="GO" id="GO:0016874">
    <property type="term" value="F:ligase activity"/>
    <property type="evidence" value="ECO:0007669"/>
    <property type="project" value="UniProtKB-KW"/>
</dbReference>
<dbReference type="PROSITE" id="PS50172">
    <property type="entry name" value="BRCT"/>
    <property type="match status" value="1"/>
</dbReference>
<evidence type="ECO:0000256" key="5">
    <source>
        <dbReference type="ARBA" id="ARBA00022833"/>
    </source>
</evidence>
<proteinExistence type="predicted"/>
<dbReference type="Pfam" id="PF00533">
    <property type="entry name" value="BRCT"/>
    <property type="match status" value="1"/>
</dbReference>
<comment type="caution">
    <text evidence="9">The sequence shown here is derived from an EMBL/GenBank/DDBJ whole genome shotgun (WGS) entry which is preliminary data.</text>
</comment>
<dbReference type="GO" id="GO:0006281">
    <property type="term" value="P:DNA repair"/>
    <property type="evidence" value="ECO:0007669"/>
    <property type="project" value="UniProtKB-KW"/>
</dbReference>
<keyword evidence="5" id="KW-0862">Zinc</keyword>
<evidence type="ECO:0000256" key="2">
    <source>
        <dbReference type="ARBA" id="ARBA00022705"/>
    </source>
</evidence>
<feature type="non-terminal residue" evidence="9">
    <location>
        <position position="1"/>
    </location>
</feature>
<organism evidence="9">
    <name type="scientific">marine sediment metagenome</name>
    <dbReference type="NCBI Taxonomy" id="412755"/>
    <lineage>
        <taxon>unclassified sequences</taxon>
        <taxon>metagenomes</taxon>
        <taxon>ecological metagenomes</taxon>
    </lineage>
</organism>
<evidence type="ECO:0000256" key="6">
    <source>
        <dbReference type="ARBA" id="ARBA00023027"/>
    </source>
</evidence>
<dbReference type="InterPro" id="IPR036420">
    <property type="entry name" value="BRCT_dom_sf"/>
</dbReference>
<dbReference type="EMBL" id="BARS01057460">
    <property type="protein sequence ID" value="GAG51435.1"/>
    <property type="molecule type" value="Genomic_DNA"/>
</dbReference>
<evidence type="ECO:0000256" key="3">
    <source>
        <dbReference type="ARBA" id="ARBA00022723"/>
    </source>
</evidence>
<evidence type="ECO:0000256" key="4">
    <source>
        <dbReference type="ARBA" id="ARBA00022763"/>
    </source>
</evidence>
<dbReference type="InterPro" id="IPR041663">
    <property type="entry name" value="DisA/LigA_HHH"/>
</dbReference>
<dbReference type="CDD" id="cd17748">
    <property type="entry name" value="BRCT_DNA_ligase_like"/>
    <property type="match status" value="1"/>
</dbReference>
<accession>X0Y6Q8</accession>
<evidence type="ECO:0000256" key="7">
    <source>
        <dbReference type="ARBA" id="ARBA00023204"/>
    </source>
</evidence>
<dbReference type="GO" id="GO:0006260">
    <property type="term" value="P:DNA replication"/>
    <property type="evidence" value="ECO:0007669"/>
    <property type="project" value="UniProtKB-KW"/>
</dbReference>
<evidence type="ECO:0000313" key="9">
    <source>
        <dbReference type="EMBL" id="GAG51435.1"/>
    </source>
</evidence>
<name>X0Y6Q8_9ZZZZ</name>
<keyword evidence="7" id="KW-0234">DNA repair</keyword>
<evidence type="ECO:0000256" key="1">
    <source>
        <dbReference type="ARBA" id="ARBA00022598"/>
    </source>
</evidence>
<dbReference type="Pfam" id="PF12826">
    <property type="entry name" value="HHH_2"/>
    <property type="match status" value="1"/>
</dbReference>
<feature type="domain" description="BRCT" evidence="8">
    <location>
        <begin position="87"/>
        <end position="139"/>
    </location>
</feature>
<dbReference type="SUPFAM" id="SSF47781">
    <property type="entry name" value="RuvA domain 2-like"/>
    <property type="match status" value="1"/>
</dbReference>
<evidence type="ECO:0000259" key="8">
    <source>
        <dbReference type="PROSITE" id="PS50172"/>
    </source>
</evidence>
<gene>
    <name evidence="9" type="ORF">S01H1_84240</name>
</gene>
<dbReference type="Gene3D" id="3.40.50.10190">
    <property type="entry name" value="BRCT domain"/>
    <property type="match status" value="1"/>
</dbReference>
<reference evidence="9" key="1">
    <citation type="journal article" date="2014" name="Front. Microbiol.">
        <title>High frequency of phylogenetically diverse reductive dehalogenase-homologous genes in deep subseafloor sedimentary metagenomes.</title>
        <authorList>
            <person name="Kawai M."/>
            <person name="Futagami T."/>
            <person name="Toyoda A."/>
            <person name="Takaki Y."/>
            <person name="Nishi S."/>
            <person name="Hori S."/>
            <person name="Arai W."/>
            <person name="Tsubouchi T."/>
            <person name="Morono Y."/>
            <person name="Uchiyama I."/>
            <person name="Ito T."/>
            <person name="Fujiyama A."/>
            <person name="Inagaki F."/>
            <person name="Takami H."/>
        </authorList>
    </citation>
    <scope>NUCLEOTIDE SEQUENCE</scope>
    <source>
        <strain evidence="9">Expedition CK06-06</strain>
    </source>
</reference>
<dbReference type="GO" id="GO:0046872">
    <property type="term" value="F:metal ion binding"/>
    <property type="evidence" value="ECO:0007669"/>
    <property type="project" value="UniProtKB-KW"/>
</dbReference>
<sequence length="139" mass="15388">SKERPLARVIFALGIRHVGSETAEILARRFDSLDKLANASREKLMEIDAIGPKIADSLIAFFREAENQKIIARLRKAGVRLEEKAKTENLPLAGLEFVITGRLEAFSRQEAETRIKELGGTAKDNVTRKTAYLVVGADP</sequence>
<feature type="non-terminal residue" evidence="9">
    <location>
        <position position="139"/>
    </location>
</feature>
<keyword evidence="6" id="KW-0520">NAD</keyword>
<keyword evidence="2" id="KW-0235">DNA replication</keyword>
<dbReference type="SUPFAM" id="SSF52113">
    <property type="entry name" value="BRCT domain"/>
    <property type="match status" value="1"/>
</dbReference>
<dbReference type="InterPro" id="IPR010994">
    <property type="entry name" value="RuvA_2-like"/>
</dbReference>
<dbReference type="FunFam" id="1.10.150.20:FF:000006">
    <property type="entry name" value="DNA ligase"/>
    <property type="match status" value="1"/>
</dbReference>
<dbReference type="Gene3D" id="1.10.150.20">
    <property type="entry name" value="5' to 3' exonuclease, C-terminal subdomain"/>
    <property type="match status" value="1"/>
</dbReference>
<dbReference type="InterPro" id="IPR001357">
    <property type="entry name" value="BRCT_dom"/>
</dbReference>